<keyword evidence="2" id="KW-0812">Transmembrane</keyword>
<dbReference type="eggNOG" id="arCOG01917">
    <property type="taxonomic scope" value="Archaea"/>
</dbReference>
<keyword evidence="2" id="KW-1133">Transmembrane helix</keyword>
<dbReference type="Proteomes" id="UP000002457">
    <property type="component" value="Chromosome"/>
</dbReference>
<dbReference type="STRING" id="521011.Mpal_1242"/>
<reference evidence="3 4" key="1">
    <citation type="journal article" date="2015" name="Genome Announc.">
        <title>Complete Genome Sequence of Methanosphaerula palustris E1-9CT, a Hydrogenotrophic Methanogen Isolated from a Minerotrophic Fen Peatland.</title>
        <authorList>
            <person name="Cadillo-Quiroz H."/>
            <person name="Browne P."/>
            <person name="Kyrpides N."/>
            <person name="Woyke T."/>
            <person name="Goodwin L."/>
            <person name="Detter C."/>
            <person name="Yavitt J.B."/>
            <person name="Zinder S.H."/>
        </authorList>
    </citation>
    <scope>NUCLEOTIDE SEQUENCE [LARGE SCALE GENOMIC DNA]</scope>
    <source>
        <strain evidence="4">ATCC BAA-1556 / DSM 19958 / E1-9c</strain>
    </source>
</reference>
<evidence type="ECO:0000313" key="4">
    <source>
        <dbReference type="Proteomes" id="UP000002457"/>
    </source>
</evidence>
<accession>B8GHH2</accession>
<feature type="transmembrane region" description="Helical" evidence="2">
    <location>
        <begin position="86"/>
        <end position="109"/>
    </location>
</feature>
<proteinExistence type="predicted"/>
<gene>
    <name evidence="3" type="ordered locus">Mpal_1242</name>
</gene>
<evidence type="ECO:0000313" key="3">
    <source>
        <dbReference type="EMBL" id="ACL16577.1"/>
    </source>
</evidence>
<sequence>MKQCPGCGTSVLPGWSFCPSCNRDLRILPTADDPELPAPRTEVAPSHSGRARRCETCGHLNPEDADRCEACDKRFVSHELRLDSPVVIGIISIVMVLLFVVLSLPGGLLSGQQYTHQLPPSAGIGPLSGAGPNASLTRVTTLTTSLPLPVVSAPVVSTVLTTTLQAPVPVASGVPSIVQQPVVITSTAPSTPGSQVPVVPAGLPNASSFPVSTAGTPIGVSSLSSTPTATPSLASTSSQVVTIPVPANGHLTGQLTWAGTGNYASDFFTLSPGEVRLTATADTSSGVIAEVRDRTGTVLGRVSTGGSQQESTMLTIPENSTYLIAMIGEGGWTVAVTQATVNTLSQSADLSMTTSATMTATQGTGTSTQQGVVTPQVPPTHASLPVS</sequence>
<name>B8GHH2_METPE</name>
<organism evidence="3 4">
    <name type="scientific">Methanosphaerula palustris (strain ATCC BAA-1556 / DSM 19958 / E1-9c)</name>
    <dbReference type="NCBI Taxonomy" id="521011"/>
    <lineage>
        <taxon>Archaea</taxon>
        <taxon>Methanobacteriati</taxon>
        <taxon>Methanobacteriota</taxon>
        <taxon>Stenosarchaea group</taxon>
        <taxon>Methanomicrobia</taxon>
        <taxon>Methanomicrobiales</taxon>
        <taxon>Methanoregulaceae</taxon>
        <taxon>Methanosphaerula</taxon>
    </lineage>
</organism>
<feature type="compositionally biased region" description="Low complexity" evidence="1">
    <location>
        <begin position="357"/>
        <end position="375"/>
    </location>
</feature>
<dbReference type="AlphaFoldDB" id="B8GHH2"/>
<feature type="region of interest" description="Disordered" evidence="1">
    <location>
        <begin position="357"/>
        <end position="387"/>
    </location>
</feature>
<dbReference type="KEGG" id="mpl:Mpal_1242"/>
<evidence type="ECO:0000256" key="1">
    <source>
        <dbReference type="SAM" id="MobiDB-lite"/>
    </source>
</evidence>
<dbReference type="EMBL" id="CP001338">
    <property type="protein sequence ID" value="ACL16577.1"/>
    <property type="molecule type" value="Genomic_DNA"/>
</dbReference>
<evidence type="ECO:0000256" key="2">
    <source>
        <dbReference type="SAM" id="Phobius"/>
    </source>
</evidence>
<keyword evidence="2" id="KW-0472">Membrane</keyword>
<protein>
    <recommendedName>
        <fullName evidence="5">DZANK-type domain-containing protein</fullName>
    </recommendedName>
</protein>
<keyword evidence="4" id="KW-1185">Reference proteome</keyword>
<dbReference type="HOGENOM" id="CLU_716913_0_0_2"/>
<evidence type="ECO:0008006" key="5">
    <source>
        <dbReference type="Google" id="ProtNLM"/>
    </source>
</evidence>